<evidence type="ECO:0000313" key="3">
    <source>
        <dbReference type="Proteomes" id="UP001388673"/>
    </source>
</evidence>
<dbReference type="GeneID" id="92181479"/>
<dbReference type="AlphaFoldDB" id="A0AAW0YLT6"/>
<comment type="caution">
    <text evidence="2">The sequence shown here is derived from an EMBL/GenBank/DDBJ whole genome shotgun (WGS) entry which is preliminary data.</text>
</comment>
<feature type="compositionally biased region" description="Basic and acidic residues" evidence="1">
    <location>
        <begin position="534"/>
        <end position="544"/>
    </location>
</feature>
<reference evidence="2 3" key="1">
    <citation type="journal article" date="2024" name="bioRxiv">
        <title>Comparative genomics of Cryptococcus and Kwoniella reveals pathogenesis evolution and contrasting karyotype dynamics via intercentromeric recombination or chromosome fusion.</title>
        <authorList>
            <person name="Coelho M.A."/>
            <person name="David-Palma M."/>
            <person name="Shea T."/>
            <person name="Bowers K."/>
            <person name="McGinley-Smith S."/>
            <person name="Mohammad A.W."/>
            <person name="Gnirke A."/>
            <person name="Yurkov A.M."/>
            <person name="Nowrousian M."/>
            <person name="Sun S."/>
            <person name="Cuomo C.A."/>
            <person name="Heitman J."/>
        </authorList>
    </citation>
    <scope>NUCLEOTIDE SEQUENCE [LARGE SCALE GENOMIC DNA]</scope>
    <source>
        <strain evidence="2 3">CBS 13917</strain>
    </source>
</reference>
<keyword evidence="3" id="KW-1185">Reference proteome</keyword>
<organism evidence="2 3">
    <name type="scientific">Kwoniella newhampshirensis</name>
    <dbReference type="NCBI Taxonomy" id="1651941"/>
    <lineage>
        <taxon>Eukaryota</taxon>
        <taxon>Fungi</taxon>
        <taxon>Dikarya</taxon>
        <taxon>Basidiomycota</taxon>
        <taxon>Agaricomycotina</taxon>
        <taxon>Tremellomycetes</taxon>
        <taxon>Tremellales</taxon>
        <taxon>Cryptococcaceae</taxon>
        <taxon>Kwoniella</taxon>
    </lineage>
</organism>
<feature type="region of interest" description="Disordered" evidence="1">
    <location>
        <begin position="534"/>
        <end position="579"/>
    </location>
</feature>
<proteinExistence type="predicted"/>
<protein>
    <submittedName>
        <fullName evidence="2">Uncharacterized protein</fullName>
    </submittedName>
</protein>
<dbReference type="KEGG" id="kne:92181479"/>
<gene>
    <name evidence="2" type="ORF">IAR55_004221</name>
</gene>
<dbReference type="Proteomes" id="UP001388673">
    <property type="component" value="Unassembled WGS sequence"/>
</dbReference>
<dbReference type="RefSeq" id="XP_066802700.1">
    <property type="nucleotide sequence ID" value="XM_066947321.1"/>
</dbReference>
<dbReference type="EMBL" id="JBCAWK010000007">
    <property type="protein sequence ID" value="KAK8853514.1"/>
    <property type="molecule type" value="Genomic_DNA"/>
</dbReference>
<sequence>MSKLHLYTQIRSFHEVTEGEDRYLLGKVQCTGFPPCRDTVQDMMTFDDGRYARKGYIAMPEGYDHGIPIQSIYQYALPILPDQAYRHLSMDDLYFYQIVGQHNRSIIHKFLQFAQENNFSDTMINEWVEIHQTVREQYKRIQTFLTDKNNNVRRTKYTTPFYTSLPSFPPDIDESQAEAQVIEELAYLSHLCRMWDTKLFDDEAMRDETTSAMRQFMLLAEILNGGQHNQLVDSSEKLLFAIRGCVDATDLLRGSDLNSISTLKTPHRLSTAIHLQWADYDTERTINLVDSRMAIVFPAAPPIPTSITQDTYDNHFFSTQTQHTVQHNAQTRYRKLHDINHAAKSGVIRPVPESLGGVYDYKQLSQETWSLVESELRKFVDDRGMAVRLTALIDTLDKVVKHPSIVHENKGFKFSSGTLRDPFTTFGTIRVLACMSILSTRPDIFAYIVGEYLHQMWKWLLETTVTPYKVGRFACDEVTVLSSVLAMCSVWSFHEFTCQVCDEKLKSRYDSKAAHLGQTTIISVKKIDSGTGARDGRAFGEIPDRSSSQTDSWMSPYHPPTRRQPSGADGAACGSQDEA</sequence>
<evidence type="ECO:0000313" key="2">
    <source>
        <dbReference type="EMBL" id="KAK8853514.1"/>
    </source>
</evidence>
<name>A0AAW0YLT6_9TREE</name>
<evidence type="ECO:0000256" key="1">
    <source>
        <dbReference type="SAM" id="MobiDB-lite"/>
    </source>
</evidence>
<accession>A0AAW0YLT6</accession>